<dbReference type="SUPFAM" id="SSF51989">
    <property type="entry name" value="Glycosyl hydrolases family 6, cellulases"/>
    <property type="match status" value="1"/>
</dbReference>
<dbReference type="GO" id="GO:0004553">
    <property type="term" value="F:hydrolase activity, hydrolyzing O-glycosyl compounds"/>
    <property type="evidence" value="ECO:0007669"/>
    <property type="project" value="InterPro"/>
</dbReference>
<feature type="signal peptide" evidence="3">
    <location>
        <begin position="1"/>
        <end position="18"/>
    </location>
</feature>
<name>A0AAN7C8R7_9PEZI</name>
<dbReference type="Proteomes" id="UP001303760">
    <property type="component" value="Unassembled WGS sequence"/>
</dbReference>
<proteinExistence type="predicted"/>
<protein>
    <submittedName>
        <fullName evidence="4">1, 4-beta cellobiohydrolase</fullName>
    </submittedName>
</protein>
<evidence type="ECO:0000256" key="1">
    <source>
        <dbReference type="PIRSR" id="PIRSR001100-1"/>
    </source>
</evidence>
<organism evidence="4 5">
    <name type="scientific">Achaetomium macrosporum</name>
    <dbReference type="NCBI Taxonomy" id="79813"/>
    <lineage>
        <taxon>Eukaryota</taxon>
        <taxon>Fungi</taxon>
        <taxon>Dikarya</taxon>
        <taxon>Ascomycota</taxon>
        <taxon>Pezizomycotina</taxon>
        <taxon>Sordariomycetes</taxon>
        <taxon>Sordariomycetidae</taxon>
        <taxon>Sordariales</taxon>
        <taxon>Chaetomiaceae</taxon>
        <taxon>Achaetomium</taxon>
    </lineage>
</organism>
<reference evidence="4" key="2">
    <citation type="submission" date="2023-05" db="EMBL/GenBank/DDBJ databases">
        <authorList>
            <consortium name="Lawrence Berkeley National Laboratory"/>
            <person name="Steindorff A."/>
            <person name="Hensen N."/>
            <person name="Bonometti L."/>
            <person name="Westerberg I."/>
            <person name="Brannstrom I.O."/>
            <person name="Guillou S."/>
            <person name="Cros-Aarteil S."/>
            <person name="Calhoun S."/>
            <person name="Haridas S."/>
            <person name="Kuo A."/>
            <person name="Mondo S."/>
            <person name="Pangilinan J."/>
            <person name="Riley R."/>
            <person name="Labutti K."/>
            <person name="Andreopoulos B."/>
            <person name="Lipzen A."/>
            <person name="Chen C."/>
            <person name="Yanf M."/>
            <person name="Daum C."/>
            <person name="Ng V."/>
            <person name="Clum A."/>
            <person name="Ohm R."/>
            <person name="Martin F."/>
            <person name="Silar P."/>
            <person name="Natvig D."/>
            <person name="Lalanne C."/>
            <person name="Gautier V."/>
            <person name="Ament-Velasquez S.L."/>
            <person name="Kruys A."/>
            <person name="Hutchinson M.I."/>
            <person name="Powell A.J."/>
            <person name="Barry K."/>
            <person name="Miller A.N."/>
            <person name="Grigoriev I.V."/>
            <person name="Debuchy R."/>
            <person name="Gladieux P."/>
            <person name="Thoren M.H."/>
            <person name="Johannesson H."/>
        </authorList>
    </citation>
    <scope>NUCLEOTIDE SEQUENCE</scope>
    <source>
        <strain evidence="4">CBS 532.94</strain>
    </source>
</reference>
<dbReference type="InterPro" id="IPR036434">
    <property type="entry name" value="Beta_cellobiohydrolase_sf"/>
</dbReference>
<reference evidence="4" key="1">
    <citation type="journal article" date="2023" name="Mol. Phylogenet. Evol.">
        <title>Genome-scale phylogeny and comparative genomics of the fungal order Sordariales.</title>
        <authorList>
            <person name="Hensen N."/>
            <person name="Bonometti L."/>
            <person name="Westerberg I."/>
            <person name="Brannstrom I.O."/>
            <person name="Guillou S."/>
            <person name="Cros-Aarteil S."/>
            <person name="Calhoun S."/>
            <person name="Haridas S."/>
            <person name="Kuo A."/>
            <person name="Mondo S."/>
            <person name="Pangilinan J."/>
            <person name="Riley R."/>
            <person name="LaButti K."/>
            <person name="Andreopoulos B."/>
            <person name="Lipzen A."/>
            <person name="Chen C."/>
            <person name="Yan M."/>
            <person name="Daum C."/>
            <person name="Ng V."/>
            <person name="Clum A."/>
            <person name="Steindorff A."/>
            <person name="Ohm R.A."/>
            <person name="Martin F."/>
            <person name="Silar P."/>
            <person name="Natvig D.O."/>
            <person name="Lalanne C."/>
            <person name="Gautier V."/>
            <person name="Ament-Velasquez S.L."/>
            <person name="Kruys A."/>
            <person name="Hutchinson M.I."/>
            <person name="Powell A.J."/>
            <person name="Barry K."/>
            <person name="Miller A.N."/>
            <person name="Grigoriev I.V."/>
            <person name="Debuchy R."/>
            <person name="Gladieux P."/>
            <person name="Hiltunen Thoren M."/>
            <person name="Johannesson H."/>
        </authorList>
    </citation>
    <scope>NUCLEOTIDE SEQUENCE</scope>
    <source>
        <strain evidence="4">CBS 532.94</strain>
    </source>
</reference>
<feature type="chain" id="PRO_5043045228" evidence="3">
    <location>
        <begin position="19"/>
        <end position="210"/>
    </location>
</feature>
<dbReference type="AlphaFoldDB" id="A0AAN7C8R7"/>
<comment type="caution">
    <text evidence="4">The sequence shown here is derived from an EMBL/GenBank/DDBJ whole genome shotgun (WGS) entry which is preliminary data.</text>
</comment>
<evidence type="ECO:0000313" key="4">
    <source>
        <dbReference type="EMBL" id="KAK4237479.1"/>
    </source>
</evidence>
<feature type="binding site" evidence="2">
    <location>
        <position position="78"/>
    </location>
    <ligand>
        <name>substrate</name>
    </ligand>
</feature>
<dbReference type="PIRSF" id="PIRSF001100">
    <property type="entry name" value="Beta_cellobiohydrolase"/>
    <property type="match status" value="1"/>
</dbReference>
<accession>A0AAN7C8R7</accession>
<evidence type="ECO:0000313" key="5">
    <source>
        <dbReference type="Proteomes" id="UP001303760"/>
    </source>
</evidence>
<evidence type="ECO:0000256" key="3">
    <source>
        <dbReference type="SAM" id="SignalP"/>
    </source>
</evidence>
<dbReference type="InterPro" id="IPR016288">
    <property type="entry name" value="Beta_cellobiohydrolase"/>
</dbReference>
<dbReference type="PANTHER" id="PTHR34876:SF10">
    <property type="entry name" value="GLUCANASE"/>
    <property type="match status" value="1"/>
</dbReference>
<dbReference type="Pfam" id="PF01341">
    <property type="entry name" value="Glyco_hydro_6"/>
    <property type="match status" value="1"/>
</dbReference>
<dbReference type="PANTHER" id="PTHR34876">
    <property type="match status" value="1"/>
</dbReference>
<sequence length="210" mass="22788">MRPSSLLAALATGGLVSAAPSIKHAGGDVNPFLGKAQFVNPKWAAKLDQTLKSFLPKGDIANSLKVLKIQQTMASFVWVSRIADLSNIDDAIAAARKAERKTGRKQIVGLVLYNLRDRDCSGGESAGELHSDDNGLERYKTEFIKPYAEKVAAAKDLSFAVLEPDSLANLVTNMAIELCTKAAPTYREGIAYAIASLRYDLVHTRLEQRL</sequence>
<dbReference type="GO" id="GO:0030245">
    <property type="term" value="P:cellulose catabolic process"/>
    <property type="evidence" value="ECO:0007669"/>
    <property type="project" value="InterPro"/>
</dbReference>
<dbReference type="Gene3D" id="3.20.20.40">
    <property type="entry name" value="1, 4-beta cellobiohydrolase"/>
    <property type="match status" value="1"/>
</dbReference>
<dbReference type="EMBL" id="MU860136">
    <property type="protein sequence ID" value="KAK4237479.1"/>
    <property type="molecule type" value="Genomic_DNA"/>
</dbReference>
<keyword evidence="3" id="KW-0732">Signal</keyword>
<keyword evidence="5" id="KW-1185">Reference proteome</keyword>
<feature type="active site" description="Proton donor" evidence="1">
    <location>
        <position position="165"/>
    </location>
</feature>
<evidence type="ECO:0000256" key="2">
    <source>
        <dbReference type="PIRSR" id="PIRSR001100-2"/>
    </source>
</evidence>
<gene>
    <name evidence="4" type="ORF">C8A03DRAFT_15977</name>
</gene>